<feature type="compositionally biased region" description="Polar residues" evidence="5">
    <location>
        <begin position="641"/>
        <end position="654"/>
    </location>
</feature>
<feature type="compositionally biased region" description="Basic and acidic residues" evidence="5">
    <location>
        <begin position="798"/>
        <end position="809"/>
    </location>
</feature>
<keyword evidence="2" id="KW-0863">Zinc-finger</keyword>
<dbReference type="PANTHER" id="PTHR14296:SF3">
    <property type="entry name" value="DIKAR, ISOFORM F"/>
    <property type="match status" value="1"/>
</dbReference>
<keyword evidence="1" id="KW-0479">Metal-binding</keyword>
<dbReference type="InterPro" id="IPR028938">
    <property type="entry name" value="Rsf1-like"/>
</dbReference>
<feature type="compositionally biased region" description="Polar residues" evidence="5">
    <location>
        <begin position="716"/>
        <end position="726"/>
    </location>
</feature>
<evidence type="ECO:0000313" key="7">
    <source>
        <dbReference type="EMBL" id="POS87604.1"/>
    </source>
</evidence>
<sequence length="809" mass="92914">MVSRKRGIQEFESSEFPTETEILRQLRNMWEFANLTQWICIFGRAVKISDELDTEYIESECFKPDSTVLSDIGLALLKFVSSHRGLTHDIFDEYTRRQYVAKAPLQNPFGTEKEPIRFKDFDVFTKIRVLQKLTQWTMVNPERIRERTVEQKDIEQTKWRMEQFGRDSEGRVYMILADNRLYRRTEPKYQPLKPKKIFKKARTGRRVSERIKASGNIEGGSGTIWKEDIENQEIVHKGIDDEVEISRDSNEKMLVRRITGEILPALEKKIEIQQRKQAQKERELLNLQKLACAKRSSRIASKMEKQKQEEELRSIERKRAVEIAMAQKEQQKWNSLEKERDSRIMTREQRLREREARRILHEEELADLTGDKKRVENGEARLSERHLKAEIDRKKQILEKLAEEDDWIFDCICGAYGQIDDGSHSIACDKCNTWQHSKCVGVEKAEADRNDFSFVCATCKRRADDMERAKTKLPITIKLSRQCLTTTPDKLNMSINPVTTSSLGESTDQDTSLRKIHFKDPHAVRKETQHTSPQPLELSHLQKNTPLSKKDSDNLGYIGDPAPDDMEGLESSNKMPMSNMSPFFNQQLQNGDKFSSKESSENNEASPERFHNYSCSDDPYSPRITNAEDKKSCKELQTLKSQNMQNMRSQSPVEANNKPHEKTPADFQSNSYHRSSSSNFTSLLISAPKLSPCQLNNTKQDNSMPTDATLINLSDQQYSDSQQGNQEPALPNGISLSESHNAAALPPAATGVSPTKNHHLIYMVNGNHDVKTPSKLPPFASLEPSPQVFNHSSPVKPSEPEKLDRLEKN</sequence>
<dbReference type="Pfam" id="PF00628">
    <property type="entry name" value="PHD"/>
    <property type="match status" value="1"/>
</dbReference>
<organism evidence="7 8">
    <name type="scientific">Erysiphe pulchra</name>
    <dbReference type="NCBI Taxonomy" id="225359"/>
    <lineage>
        <taxon>Eukaryota</taxon>
        <taxon>Fungi</taxon>
        <taxon>Dikarya</taxon>
        <taxon>Ascomycota</taxon>
        <taxon>Pezizomycotina</taxon>
        <taxon>Leotiomycetes</taxon>
        <taxon>Erysiphales</taxon>
        <taxon>Erysiphaceae</taxon>
        <taxon>Erysiphe</taxon>
    </lineage>
</organism>
<dbReference type="EMBL" id="PEDP01000099">
    <property type="protein sequence ID" value="POS87604.1"/>
    <property type="molecule type" value="Genomic_DNA"/>
</dbReference>
<dbReference type="OrthoDB" id="303107at2759"/>
<evidence type="ECO:0000256" key="4">
    <source>
        <dbReference type="SAM" id="Coils"/>
    </source>
</evidence>
<evidence type="ECO:0000256" key="3">
    <source>
        <dbReference type="ARBA" id="ARBA00022833"/>
    </source>
</evidence>
<keyword evidence="8" id="KW-1185">Reference proteome</keyword>
<feature type="region of interest" description="Disordered" evidence="5">
    <location>
        <begin position="524"/>
        <end position="629"/>
    </location>
</feature>
<evidence type="ECO:0000259" key="6">
    <source>
        <dbReference type="SMART" id="SM00249"/>
    </source>
</evidence>
<dbReference type="SUPFAM" id="SSF57903">
    <property type="entry name" value="FYVE/PHD zinc finger"/>
    <property type="match status" value="1"/>
</dbReference>
<protein>
    <recommendedName>
        <fullName evidence="6">Zinc finger PHD-type domain-containing protein</fullName>
    </recommendedName>
</protein>
<dbReference type="STRING" id="225359.A0A2S4PZY7"/>
<proteinExistence type="predicted"/>
<reference evidence="7 8" key="1">
    <citation type="submission" date="2017-10" db="EMBL/GenBank/DDBJ databases">
        <title>Development of genomic resources for the powdery mildew, Erysiphe pulchra.</title>
        <authorList>
            <person name="Wadl P.A."/>
            <person name="Mack B.M."/>
            <person name="Moore G."/>
            <person name="Beltz S.B."/>
        </authorList>
    </citation>
    <scope>NUCLEOTIDE SEQUENCE [LARGE SCALE GENOMIC DNA]</scope>
    <source>
        <strain evidence="7">Cflorida</strain>
    </source>
</reference>
<evidence type="ECO:0000256" key="5">
    <source>
        <dbReference type="SAM" id="MobiDB-lite"/>
    </source>
</evidence>
<feature type="compositionally biased region" description="Polar residues" evidence="5">
    <location>
        <begin position="583"/>
        <end position="593"/>
    </location>
</feature>
<dbReference type="SMART" id="SM00249">
    <property type="entry name" value="PHD"/>
    <property type="match status" value="1"/>
</dbReference>
<feature type="region of interest" description="Disordered" evidence="5">
    <location>
        <begin position="768"/>
        <end position="809"/>
    </location>
</feature>
<dbReference type="Gene3D" id="3.30.40.10">
    <property type="entry name" value="Zinc/RING finger domain, C3HC4 (zinc finger)"/>
    <property type="match status" value="1"/>
</dbReference>
<comment type="caution">
    <text evidence="7">The sequence shown here is derived from an EMBL/GenBank/DDBJ whole genome shotgun (WGS) entry which is preliminary data.</text>
</comment>
<feature type="domain" description="Zinc finger PHD-type" evidence="6">
    <location>
        <begin position="410"/>
        <end position="460"/>
    </location>
</feature>
<dbReference type="InterPro" id="IPR019787">
    <property type="entry name" value="Znf_PHD-finger"/>
</dbReference>
<dbReference type="Proteomes" id="UP000237438">
    <property type="component" value="Unassembled WGS sequence"/>
</dbReference>
<evidence type="ECO:0000256" key="1">
    <source>
        <dbReference type="ARBA" id="ARBA00022723"/>
    </source>
</evidence>
<dbReference type="InterPro" id="IPR001965">
    <property type="entry name" value="Znf_PHD"/>
</dbReference>
<feature type="region of interest" description="Disordered" evidence="5">
    <location>
        <begin position="641"/>
        <end position="674"/>
    </location>
</feature>
<gene>
    <name evidence="7" type="ORF">EPUL_000936</name>
</gene>
<dbReference type="InterPro" id="IPR019786">
    <property type="entry name" value="Zinc_finger_PHD-type_CS"/>
</dbReference>
<feature type="compositionally biased region" description="Low complexity" evidence="5">
    <location>
        <begin position="571"/>
        <end position="582"/>
    </location>
</feature>
<dbReference type="GO" id="GO:0031213">
    <property type="term" value="C:RSF complex"/>
    <property type="evidence" value="ECO:0007669"/>
    <property type="project" value="InterPro"/>
</dbReference>
<keyword evidence="3" id="KW-0862">Zinc</keyword>
<dbReference type="PANTHER" id="PTHR14296">
    <property type="entry name" value="REMODELING AND SPACING FACTOR 1"/>
    <property type="match status" value="1"/>
</dbReference>
<feature type="compositionally biased region" description="Basic and acidic residues" evidence="5">
    <location>
        <begin position="594"/>
        <end position="611"/>
    </location>
</feature>
<evidence type="ECO:0000256" key="2">
    <source>
        <dbReference type="ARBA" id="ARBA00022771"/>
    </source>
</evidence>
<dbReference type="GO" id="GO:0006355">
    <property type="term" value="P:regulation of DNA-templated transcription"/>
    <property type="evidence" value="ECO:0007669"/>
    <property type="project" value="InterPro"/>
</dbReference>
<dbReference type="GO" id="GO:0008270">
    <property type="term" value="F:zinc ion binding"/>
    <property type="evidence" value="ECO:0007669"/>
    <property type="project" value="UniProtKB-KW"/>
</dbReference>
<dbReference type="InterPro" id="IPR011011">
    <property type="entry name" value="Znf_FYVE_PHD"/>
</dbReference>
<dbReference type="PROSITE" id="PS01359">
    <property type="entry name" value="ZF_PHD_1"/>
    <property type="match status" value="1"/>
</dbReference>
<dbReference type="InterPro" id="IPR013083">
    <property type="entry name" value="Znf_RING/FYVE/PHD"/>
</dbReference>
<name>A0A2S4PZY7_9PEZI</name>
<keyword evidence="4" id="KW-0175">Coiled coil</keyword>
<feature type="coiled-coil region" evidence="4">
    <location>
        <begin position="263"/>
        <end position="318"/>
    </location>
</feature>
<dbReference type="AlphaFoldDB" id="A0A2S4PZY7"/>
<evidence type="ECO:0000313" key="8">
    <source>
        <dbReference type="Proteomes" id="UP000237438"/>
    </source>
</evidence>
<feature type="region of interest" description="Disordered" evidence="5">
    <location>
        <begin position="716"/>
        <end position="735"/>
    </location>
</feature>
<accession>A0A2S4PZY7</accession>